<dbReference type="Pfam" id="PF09723">
    <property type="entry name" value="Zn_ribbon_8"/>
    <property type="match status" value="1"/>
</dbReference>
<evidence type="ECO:0000313" key="2">
    <source>
        <dbReference type="EMBL" id="TAA75573.1"/>
    </source>
</evidence>
<keyword evidence="3" id="KW-1185">Reference proteome</keyword>
<gene>
    <name evidence="2" type="ORF">CDV28_10530</name>
</gene>
<accession>A0A521G3M5</accession>
<name>A0A521G3M5_9BACT</name>
<evidence type="ECO:0000259" key="1">
    <source>
        <dbReference type="SMART" id="SM00834"/>
    </source>
</evidence>
<dbReference type="NCBIfam" id="TIGR02605">
    <property type="entry name" value="CxxC_CxxC_SSSS"/>
    <property type="match status" value="1"/>
</dbReference>
<protein>
    <submittedName>
        <fullName evidence="2">Regulatory protein, FmdB family</fullName>
    </submittedName>
</protein>
<dbReference type="Proteomes" id="UP000316238">
    <property type="component" value="Unassembled WGS sequence"/>
</dbReference>
<feature type="domain" description="Putative regulatory protein FmdB zinc ribbon" evidence="1">
    <location>
        <begin position="1"/>
        <end position="41"/>
    </location>
</feature>
<dbReference type="EMBL" id="NQJD01000005">
    <property type="protein sequence ID" value="TAA75573.1"/>
    <property type="molecule type" value="Genomic_DNA"/>
</dbReference>
<reference evidence="2" key="1">
    <citation type="submission" date="2017-07" db="EMBL/GenBank/DDBJ databases">
        <title>The cable genome - Insights into the physiology and evolution of filamentous bacteria capable of sulfide oxidation via long distance electron transfer.</title>
        <authorList>
            <person name="Thorup C."/>
            <person name="Bjerg J.T."/>
            <person name="Schreiber L."/>
            <person name="Nielsen L.P."/>
            <person name="Kjeldsen K.U."/>
            <person name="Boesen T."/>
            <person name="Boggild A."/>
            <person name="Meysman F."/>
            <person name="Geelhoed J."/>
            <person name="Schramm A."/>
        </authorList>
    </citation>
    <scope>NUCLEOTIDE SEQUENCE [LARGE SCALE GENOMIC DNA]</scope>
    <source>
        <strain evidence="2">GS</strain>
    </source>
</reference>
<dbReference type="PANTHER" id="PTHR34404:SF2">
    <property type="entry name" value="CONSERVED SERINE RICH PROTEIN"/>
    <property type="match status" value="1"/>
</dbReference>
<dbReference type="SMART" id="SM00834">
    <property type="entry name" value="CxxC_CXXC_SSSS"/>
    <property type="match status" value="1"/>
</dbReference>
<dbReference type="InterPro" id="IPR013429">
    <property type="entry name" value="Regulatory_FmdB_Zinc_ribbon"/>
</dbReference>
<sequence length="88" mass="9238">MPVYEYKCSTCERVFELQQKISDPPLTICSECGSTVKKLVSASAFHLKGGGWYADGYSSGSSKEAGSSESKTLPVACAGDCKTCPASS</sequence>
<evidence type="ECO:0000313" key="3">
    <source>
        <dbReference type="Proteomes" id="UP000316238"/>
    </source>
</evidence>
<organism evidence="2 3">
    <name type="scientific">Candidatus Electronema aureum</name>
    <dbReference type="NCBI Taxonomy" id="2005002"/>
    <lineage>
        <taxon>Bacteria</taxon>
        <taxon>Pseudomonadati</taxon>
        <taxon>Thermodesulfobacteriota</taxon>
        <taxon>Desulfobulbia</taxon>
        <taxon>Desulfobulbales</taxon>
        <taxon>Desulfobulbaceae</taxon>
        <taxon>Candidatus Electronema</taxon>
    </lineage>
</organism>
<dbReference type="AlphaFoldDB" id="A0A521G3M5"/>
<proteinExistence type="predicted"/>
<dbReference type="PANTHER" id="PTHR34404">
    <property type="entry name" value="REGULATORY PROTEIN, FMDB FAMILY"/>
    <property type="match status" value="1"/>
</dbReference>
<comment type="caution">
    <text evidence="2">The sequence shown here is derived from an EMBL/GenBank/DDBJ whole genome shotgun (WGS) entry which is preliminary data.</text>
</comment>